<evidence type="ECO:0000256" key="1">
    <source>
        <dbReference type="ARBA" id="ARBA00022801"/>
    </source>
</evidence>
<dbReference type="InterPro" id="IPR050135">
    <property type="entry name" value="dGTPase-like"/>
</dbReference>
<protein>
    <submittedName>
        <fullName evidence="3">Dehydrogenase</fullName>
    </submittedName>
</protein>
<evidence type="ECO:0000259" key="2">
    <source>
        <dbReference type="SMART" id="SM00471"/>
    </source>
</evidence>
<dbReference type="NCBIfam" id="TIGR01353">
    <property type="entry name" value="dGTP_triPase"/>
    <property type="match status" value="1"/>
</dbReference>
<evidence type="ECO:0000313" key="3">
    <source>
        <dbReference type="EMBL" id="PQJ11624.1"/>
    </source>
</evidence>
<organism evidence="3 4">
    <name type="scientific">Flavipsychrobacter stenotrophus</name>
    <dbReference type="NCBI Taxonomy" id="2077091"/>
    <lineage>
        <taxon>Bacteria</taxon>
        <taxon>Pseudomonadati</taxon>
        <taxon>Bacteroidota</taxon>
        <taxon>Chitinophagia</taxon>
        <taxon>Chitinophagales</taxon>
        <taxon>Chitinophagaceae</taxon>
        <taxon>Flavipsychrobacter</taxon>
    </lineage>
</organism>
<proteinExistence type="predicted"/>
<comment type="caution">
    <text evidence="3">The sequence shown here is derived from an EMBL/GenBank/DDBJ whole genome shotgun (WGS) entry which is preliminary data.</text>
</comment>
<dbReference type="Proteomes" id="UP000239872">
    <property type="component" value="Unassembled WGS sequence"/>
</dbReference>
<gene>
    <name evidence="3" type="ORF">CJD36_007460</name>
</gene>
<dbReference type="GO" id="GO:0006203">
    <property type="term" value="P:dGTP catabolic process"/>
    <property type="evidence" value="ECO:0007669"/>
    <property type="project" value="TreeGrafter"/>
</dbReference>
<feature type="domain" description="HD/PDEase" evidence="2">
    <location>
        <begin position="59"/>
        <end position="271"/>
    </location>
</feature>
<dbReference type="PANTHER" id="PTHR11373">
    <property type="entry name" value="DEOXYNUCLEOSIDE TRIPHOSPHATE TRIPHOSPHOHYDROLASE"/>
    <property type="match status" value="1"/>
</dbReference>
<dbReference type="Gene3D" id="1.10.3210.10">
    <property type="entry name" value="Hypothetical protein af1432"/>
    <property type="match status" value="1"/>
</dbReference>
<keyword evidence="4" id="KW-1185">Reference proteome</keyword>
<dbReference type="SUPFAM" id="SSF109604">
    <property type="entry name" value="HD-domain/PDEase-like"/>
    <property type="match status" value="1"/>
</dbReference>
<dbReference type="Gene3D" id="1.10.3410.10">
    <property type="entry name" value="putative deoxyguanosinetriphosphate triphosphohydrolase like domain"/>
    <property type="match status" value="1"/>
</dbReference>
<dbReference type="GO" id="GO:0008832">
    <property type="term" value="F:dGTPase activity"/>
    <property type="evidence" value="ECO:0007669"/>
    <property type="project" value="TreeGrafter"/>
</dbReference>
<dbReference type="EMBL" id="PPSL01000002">
    <property type="protein sequence ID" value="PQJ11624.1"/>
    <property type="molecule type" value="Genomic_DNA"/>
</dbReference>
<dbReference type="RefSeq" id="WP_105038504.1">
    <property type="nucleotide sequence ID" value="NZ_PPSL01000002.1"/>
</dbReference>
<dbReference type="PANTHER" id="PTHR11373:SF32">
    <property type="entry name" value="DEOXYGUANOSINETRIPHOSPHATE TRIPHOSPHOHYDROLASE"/>
    <property type="match status" value="1"/>
</dbReference>
<reference evidence="3 4" key="1">
    <citation type="submission" date="2018-01" db="EMBL/GenBank/DDBJ databases">
        <title>A novel member of the phylum Bacteroidetes isolated from glacier ice.</title>
        <authorList>
            <person name="Liu Q."/>
            <person name="Xin Y.-H."/>
        </authorList>
    </citation>
    <scope>NUCLEOTIDE SEQUENCE [LARGE SCALE GENOMIC DNA]</scope>
    <source>
        <strain evidence="3 4">RB1R16</strain>
    </source>
</reference>
<dbReference type="InterPro" id="IPR006261">
    <property type="entry name" value="dGTPase"/>
</dbReference>
<dbReference type="Gene3D" id="1.10.3550.10">
    <property type="entry name" value="eoxyguanosinetriphosphate triphosphohydrolase domain-like"/>
    <property type="match status" value="1"/>
</dbReference>
<keyword evidence="1" id="KW-0378">Hydrolase</keyword>
<dbReference type="InterPro" id="IPR027432">
    <property type="entry name" value="dGTP_triphosphohydrolase_C"/>
</dbReference>
<name>A0A2S7SY22_9BACT</name>
<dbReference type="SMART" id="SM00471">
    <property type="entry name" value="HDc"/>
    <property type="match status" value="1"/>
</dbReference>
<dbReference type="AlphaFoldDB" id="A0A2S7SY22"/>
<sequence>MKWETLYTDRRTGEREVKGRTYDPVRNPFQRDYDRIIFSSAFRRLQNKTQVFPLPGSVFVHNRLTHSLEVTSVGRSLGKAIGERIAAKYPGNSTEFREFYRHELASVIASACLSHDIGNPPFGHSGEDAIRTFFEGMEGDMRTMITDSLTENQLMDFRKFEGNSNALRVLTHNYNEPEPGGYRLSFPTLASIVKYPCASLEGFNKHIGLIATKKSGFFDSEIPTYVQIAETLEIPRIEGHNLVFARHPYVYITEAADDICYRVIDLEDAHRLHIVTLQTFIDLFLPFFDEEGEGFGSQAYVLRKIANINDDNQKVQYIRASWINLMIQKMADVFMEHEKELLAGTLQQDLLNCLPERESKLIDAINNFSVKYIYNYRSVVEIEIAGYNIIGGLLKEFVHAILYPKQSRSGKLIRLVSPQFPLTLDPTRRYEDIQSLVDFIGGMTDLYAIDLYRKITGITIPEIK</sequence>
<dbReference type="InterPro" id="IPR023293">
    <property type="entry name" value="dGTP_triP_hydro_central_sf"/>
</dbReference>
<dbReference type="Pfam" id="PF01966">
    <property type="entry name" value="HD"/>
    <property type="match status" value="1"/>
</dbReference>
<dbReference type="InterPro" id="IPR003607">
    <property type="entry name" value="HD/PDEase_dom"/>
</dbReference>
<dbReference type="OrthoDB" id="9803619at2"/>
<accession>A0A2S7SY22</accession>
<dbReference type="InterPro" id="IPR006674">
    <property type="entry name" value="HD_domain"/>
</dbReference>
<evidence type="ECO:0000313" key="4">
    <source>
        <dbReference type="Proteomes" id="UP000239872"/>
    </source>
</evidence>